<dbReference type="Proteomes" id="UP000789396">
    <property type="component" value="Unassembled WGS sequence"/>
</dbReference>
<dbReference type="OrthoDB" id="2416077at2759"/>
<dbReference type="PANTHER" id="PTHR23022:SF119">
    <property type="entry name" value="TC1-LIKE TRANSPOSASE DDE DOMAIN-CONTAINING PROTEIN"/>
    <property type="match status" value="1"/>
</dbReference>
<dbReference type="AlphaFoldDB" id="A0A9N9CBY7"/>
<dbReference type="GO" id="GO:0003676">
    <property type="term" value="F:nucleic acid binding"/>
    <property type="evidence" value="ECO:0007669"/>
    <property type="project" value="InterPro"/>
</dbReference>
<dbReference type="Pfam" id="PF13358">
    <property type="entry name" value="DDE_3"/>
    <property type="match status" value="1"/>
</dbReference>
<organism evidence="2 3">
    <name type="scientific">Racocetra fulgida</name>
    <dbReference type="NCBI Taxonomy" id="60492"/>
    <lineage>
        <taxon>Eukaryota</taxon>
        <taxon>Fungi</taxon>
        <taxon>Fungi incertae sedis</taxon>
        <taxon>Mucoromycota</taxon>
        <taxon>Glomeromycotina</taxon>
        <taxon>Glomeromycetes</taxon>
        <taxon>Diversisporales</taxon>
        <taxon>Gigasporaceae</taxon>
        <taxon>Racocetra</taxon>
    </lineage>
</organism>
<keyword evidence="3" id="KW-1185">Reference proteome</keyword>
<feature type="domain" description="Tc1-like transposase DDE" evidence="1">
    <location>
        <begin position="90"/>
        <end position="234"/>
    </location>
</feature>
<reference evidence="2" key="1">
    <citation type="submission" date="2021-06" db="EMBL/GenBank/DDBJ databases">
        <authorList>
            <person name="Kallberg Y."/>
            <person name="Tangrot J."/>
            <person name="Rosling A."/>
        </authorList>
    </citation>
    <scope>NUCLEOTIDE SEQUENCE</scope>
    <source>
        <strain evidence="2">IN212</strain>
    </source>
</reference>
<protein>
    <submittedName>
        <fullName evidence="2">5966_t:CDS:1</fullName>
    </submittedName>
</protein>
<comment type="caution">
    <text evidence="2">The sequence shown here is derived from an EMBL/GenBank/DDBJ whole genome shotgun (WGS) entry which is preliminary data.</text>
</comment>
<dbReference type="InterPro" id="IPR052338">
    <property type="entry name" value="Transposase_5"/>
</dbReference>
<dbReference type="InterPro" id="IPR036397">
    <property type="entry name" value="RNaseH_sf"/>
</dbReference>
<sequence length="247" mass="28694">MSQVSAMSDLKSIKKRRICTESKKEVSGADREVIIDLSKLGCFSTREIGEIVGVESSTVSKTVKRKRETGILKIEKDQDHLNWTAEDWKRVVFSDEVKFIRFGSNFRKFYWIRPGDPIVDDYIDSTMKYRGGGVIVWGCITSRGVGSLCQIKNTLNAEGYRVILARDLFGTLLQHDLEVNDIIFQHDGDSKHRATDTKNWLHYRNLKTFDWPPYSPDLNIIENIWYIIKQRLEKLYEREPAKDLNQL</sequence>
<dbReference type="InterPro" id="IPR038717">
    <property type="entry name" value="Tc1-like_DDE_dom"/>
</dbReference>
<name>A0A9N9CBY7_9GLOM</name>
<evidence type="ECO:0000259" key="1">
    <source>
        <dbReference type="Pfam" id="PF13358"/>
    </source>
</evidence>
<evidence type="ECO:0000313" key="2">
    <source>
        <dbReference type="EMBL" id="CAG8594446.1"/>
    </source>
</evidence>
<dbReference type="Gene3D" id="3.30.420.10">
    <property type="entry name" value="Ribonuclease H-like superfamily/Ribonuclease H"/>
    <property type="match status" value="1"/>
</dbReference>
<dbReference type="EMBL" id="CAJVPZ010008112">
    <property type="protein sequence ID" value="CAG8594446.1"/>
    <property type="molecule type" value="Genomic_DNA"/>
</dbReference>
<evidence type="ECO:0000313" key="3">
    <source>
        <dbReference type="Proteomes" id="UP000789396"/>
    </source>
</evidence>
<gene>
    <name evidence="2" type="ORF">RFULGI_LOCUS6359</name>
</gene>
<accession>A0A9N9CBY7</accession>
<dbReference type="PANTHER" id="PTHR23022">
    <property type="entry name" value="TRANSPOSABLE ELEMENT-RELATED"/>
    <property type="match status" value="1"/>
</dbReference>
<proteinExistence type="predicted"/>